<dbReference type="PANTHER" id="PTHR21021:SF15">
    <property type="entry name" value="FREE METHIONINE-R-SULFOXIDE REDUCTASE"/>
    <property type="match status" value="1"/>
</dbReference>
<dbReference type="SUPFAM" id="SSF55781">
    <property type="entry name" value="GAF domain-like"/>
    <property type="match status" value="1"/>
</dbReference>
<name>Q2S9K8_HAHCH</name>
<dbReference type="Proteomes" id="UP000000238">
    <property type="component" value="Chromosome"/>
</dbReference>
<dbReference type="RefSeq" id="WP_011399724.1">
    <property type="nucleotide sequence ID" value="NC_007645.1"/>
</dbReference>
<feature type="domain" description="GAF" evidence="2">
    <location>
        <begin position="50"/>
        <end position="159"/>
    </location>
</feature>
<dbReference type="Gene3D" id="3.30.450.40">
    <property type="match status" value="1"/>
</dbReference>
<evidence type="ECO:0000313" key="3">
    <source>
        <dbReference type="EMBL" id="ABC32666.1"/>
    </source>
</evidence>
<dbReference type="HOGENOM" id="CLU_077738_2_1_6"/>
<evidence type="ECO:0000259" key="2">
    <source>
        <dbReference type="Pfam" id="PF13185"/>
    </source>
</evidence>
<protein>
    <submittedName>
        <fullName evidence="3">GAF domain-containing protein</fullName>
    </submittedName>
</protein>
<evidence type="ECO:0000256" key="1">
    <source>
        <dbReference type="ARBA" id="ARBA00038454"/>
    </source>
</evidence>
<dbReference type="GO" id="GO:0033745">
    <property type="term" value="F:L-methionine-(R)-S-oxide reductase activity"/>
    <property type="evidence" value="ECO:0007669"/>
    <property type="project" value="TreeGrafter"/>
</dbReference>
<keyword evidence="4" id="KW-1185">Reference proteome</keyword>
<dbReference type="AlphaFoldDB" id="Q2S9K8"/>
<sequence>MYDSLPLLSSEEEKSAHYQHTLRAIRHAIEGETDWTAILSTVVCELHHRFEYFHWTGFYRVVAHELMKVGPYQGGHGCLTIPFSRGVCGAAAREQKVQLVSDVNEFPGHIACSSTTQSEIVLPLFNANGDVAAVLDIDSDHIDAFDAVDERFLAELLTDLIPLAPSPLF</sequence>
<dbReference type="KEGG" id="hch:HCH_06016"/>
<organism evidence="3 4">
    <name type="scientific">Hahella chejuensis (strain KCTC 2396)</name>
    <dbReference type="NCBI Taxonomy" id="349521"/>
    <lineage>
        <taxon>Bacteria</taxon>
        <taxon>Pseudomonadati</taxon>
        <taxon>Pseudomonadota</taxon>
        <taxon>Gammaproteobacteria</taxon>
        <taxon>Oceanospirillales</taxon>
        <taxon>Hahellaceae</taxon>
        <taxon>Hahella</taxon>
    </lineage>
</organism>
<comment type="similarity">
    <text evidence="1">Belongs to the free Met sulfoxide reductase family.</text>
</comment>
<dbReference type="STRING" id="349521.HCH_06016"/>
<reference evidence="3 4" key="1">
    <citation type="journal article" date="2005" name="Nucleic Acids Res.">
        <title>Genomic blueprint of Hahella chejuensis, a marine microbe producing an algicidal agent.</title>
        <authorList>
            <person name="Jeong H."/>
            <person name="Yim J.H."/>
            <person name="Lee C."/>
            <person name="Choi S.-H."/>
            <person name="Park Y.K."/>
            <person name="Yoon S.H."/>
            <person name="Hur C.-G."/>
            <person name="Kang H.-Y."/>
            <person name="Kim D."/>
            <person name="Lee H.H."/>
            <person name="Park K.H."/>
            <person name="Park S.-H."/>
            <person name="Park H.-S."/>
            <person name="Lee H.K."/>
            <person name="Oh T.K."/>
            <person name="Kim J.F."/>
        </authorList>
    </citation>
    <scope>NUCLEOTIDE SEQUENCE [LARGE SCALE GENOMIC DNA]</scope>
    <source>
        <strain evidence="3 4">KCTC 2396</strain>
    </source>
</reference>
<accession>Q2S9K8</accession>
<dbReference type="InterPro" id="IPR029016">
    <property type="entry name" value="GAF-like_dom_sf"/>
</dbReference>
<evidence type="ECO:0000313" key="4">
    <source>
        <dbReference type="Proteomes" id="UP000000238"/>
    </source>
</evidence>
<dbReference type="eggNOG" id="COG1956">
    <property type="taxonomic scope" value="Bacteria"/>
</dbReference>
<dbReference type="PANTHER" id="PTHR21021">
    <property type="entry name" value="GAF/PUTATIVE CYTOSKELETAL PROTEIN"/>
    <property type="match status" value="1"/>
</dbReference>
<dbReference type="OrthoDB" id="9796252at2"/>
<dbReference type="EMBL" id="CP000155">
    <property type="protein sequence ID" value="ABC32666.1"/>
    <property type="molecule type" value="Genomic_DNA"/>
</dbReference>
<dbReference type="GO" id="GO:0005829">
    <property type="term" value="C:cytosol"/>
    <property type="evidence" value="ECO:0007669"/>
    <property type="project" value="TreeGrafter"/>
</dbReference>
<dbReference type="InterPro" id="IPR003018">
    <property type="entry name" value="GAF"/>
</dbReference>
<dbReference type="Pfam" id="PF13185">
    <property type="entry name" value="GAF_2"/>
    <property type="match status" value="1"/>
</dbReference>
<gene>
    <name evidence="3" type="ordered locus">HCH_06016</name>
</gene>
<proteinExistence type="inferred from homology"/>
<dbReference type="InterPro" id="IPR051330">
    <property type="entry name" value="Phosphatase_reg/MetRdx"/>
</dbReference>